<accession>A0A7R9E2D3</accession>
<dbReference type="PROSITE" id="PS51365">
    <property type="entry name" value="RENAL_DIPEPTIDASE_2"/>
    <property type="match status" value="1"/>
</dbReference>
<keyword evidence="1" id="KW-0479">Metal-binding</keyword>
<comment type="catalytic activity">
    <reaction evidence="1">
        <text>an L-aminoacyl-L-amino acid + H2O = 2 an L-alpha-amino acid</text>
        <dbReference type="Rhea" id="RHEA:48940"/>
        <dbReference type="ChEBI" id="CHEBI:15377"/>
        <dbReference type="ChEBI" id="CHEBI:59869"/>
        <dbReference type="ChEBI" id="CHEBI:77460"/>
        <dbReference type="EC" id="3.4.13.19"/>
    </reaction>
</comment>
<keyword evidence="1" id="KW-0482">Metalloprotease</keyword>
<dbReference type="GO" id="GO:0070573">
    <property type="term" value="F:metallodipeptidase activity"/>
    <property type="evidence" value="ECO:0007669"/>
    <property type="project" value="InterPro"/>
</dbReference>
<feature type="region of interest" description="Disordered" evidence="2">
    <location>
        <begin position="56"/>
        <end position="78"/>
    </location>
</feature>
<feature type="compositionally biased region" description="Polar residues" evidence="2">
    <location>
        <begin position="144"/>
        <end position="153"/>
    </location>
</feature>
<dbReference type="CDD" id="cd01301">
    <property type="entry name" value="rDP_like"/>
    <property type="match status" value="1"/>
</dbReference>
<dbReference type="EMBL" id="OB793124">
    <property type="protein sequence ID" value="CAD7426162.1"/>
    <property type="molecule type" value="Genomic_DNA"/>
</dbReference>
<keyword evidence="1" id="KW-0645">Protease</keyword>
<keyword evidence="1" id="KW-0378">Hydrolase</keyword>
<dbReference type="GO" id="GO:0046872">
    <property type="term" value="F:metal ion binding"/>
    <property type="evidence" value="ECO:0007669"/>
    <property type="project" value="UniProtKB-UniRule"/>
</dbReference>
<dbReference type="GO" id="GO:0006508">
    <property type="term" value="P:proteolysis"/>
    <property type="evidence" value="ECO:0007669"/>
    <property type="project" value="UniProtKB-KW"/>
</dbReference>
<comment type="cofactor">
    <cofactor evidence="1">
        <name>Zn(2+)</name>
        <dbReference type="ChEBI" id="CHEBI:29105"/>
    </cofactor>
</comment>
<dbReference type="Gene3D" id="3.20.20.140">
    <property type="entry name" value="Metal-dependent hydrolases"/>
    <property type="match status" value="1"/>
</dbReference>
<comment type="subunit">
    <text evidence="1">Homodimer; disulfide-linked.</text>
</comment>
<keyword evidence="3" id="KW-0472">Membrane</keyword>
<keyword evidence="3" id="KW-1133">Transmembrane helix</keyword>
<evidence type="ECO:0000256" key="1">
    <source>
        <dbReference type="RuleBase" id="RU341113"/>
    </source>
</evidence>
<evidence type="ECO:0000256" key="2">
    <source>
        <dbReference type="SAM" id="MobiDB-lite"/>
    </source>
</evidence>
<feature type="compositionally biased region" description="Basic residues" evidence="2">
    <location>
        <begin position="65"/>
        <end position="76"/>
    </location>
</feature>
<keyword evidence="1" id="KW-0224">Dipeptidase</keyword>
<proteinExistence type="inferred from homology"/>
<evidence type="ECO:0000256" key="3">
    <source>
        <dbReference type="SAM" id="Phobius"/>
    </source>
</evidence>
<keyword evidence="1" id="KW-0336">GPI-anchor</keyword>
<keyword evidence="3" id="KW-0812">Transmembrane</keyword>
<dbReference type="InterPro" id="IPR008257">
    <property type="entry name" value="Pept_M19"/>
</dbReference>
<feature type="region of interest" description="Disordered" evidence="2">
    <location>
        <begin position="144"/>
        <end position="166"/>
    </location>
</feature>
<organism evidence="4">
    <name type="scientific">Timema monikensis</name>
    <dbReference type="NCBI Taxonomy" id="170555"/>
    <lineage>
        <taxon>Eukaryota</taxon>
        <taxon>Metazoa</taxon>
        <taxon>Ecdysozoa</taxon>
        <taxon>Arthropoda</taxon>
        <taxon>Hexapoda</taxon>
        <taxon>Insecta</taxon>
        <taxon>Pterygota</taxon>
        <taxon>Neoptera</taxon>
        <taxon>Polyneoptera</taxon>
        <taxon>Phasmatodea</taxon>
        <taxon>Timematodea</taxon>
        <taxon>Timematoidea</taxon>
        <taxon>Timematidae</taxon>
        <taxon>Timema</taxon>
    </lineage>
</organism>
<keyword evidence="1" id="KW-0449">Lipoprotein</keyword>
<dbReference type="EC" id="3.4.13.19" evidence="1"/>
<dbReference type="GO" id="GO:0098552">
    <property type="term" value="C:side of membrane"/>
    <property type="evidence" value="ECO:0007669"/>
    <property type="project" value="UniProtKB-KW"/>
</dbReference>
<keyword evidence="1" id="KW-0325">Glycoprotein</keyword>
<protein>
    <recommendedName>
        <fullName evidence="1">Dipeptidase</fullName>
        <ecNumber evidence="1">3.4.13.19</ecNumber>
    </recommendedName>
</protein>
<dbReference type="AlphaFoldDB" id="A0A7R9E2D3"/>
<dbReference type="PANTHER" id="PTHR10443">
    <property type="entry name" value="MICROSOMAL DIPEPTIDASE"/>
    <property type="match status" value="1"/>
</dbReference>
<comment type="similarity">
    <text evidence="1">Belongs to the metallo-dependent hydrolases superfamily. Peptidase M19 family.</text>
</comment>
<evidence type="ECO:0000313" key="4">
    <source>
        <dbReference type="EMBL" id="CAD7426162.1"/>
    </source>
</evidence>
<gene>
    <name evidence="4" type="ORF">TMSB3V08_LOCUS3056</name>
</gene>
<comment type="subcellular location">
    <subcellularLocation>
        <location evidence="1">Membrane</location>
        <topology evidence="1">Lipid-anchor</topology>
        <topology evidence="1">GPI-anchor</topology>
    </subcellularLocation>
</comment>
<dbReference type="SUPFAM" id="SSF51556">
    <property type="entry name" value="Metallo-dependent hydrolases"/>
    <property type="match status" value="1"/>
</dbReference>
<dbReference type="InterPro" id="IPR032466">
    <property type="entry name" value="Metal_Hydrolase"/>
</dbReference>
<reference evidence="4" key="1">
    <citation type="submission" date="2020-11" db="EMBL/GenBank/DDBJ databases">
        <authorList>
            <person name="Tran Van P."/>
        </authorList>
    </citation>
    <scope>NUCLEOTIDE SEQUENCE</scope>
</reference>
<sequence>MSRLREREGKNTTIVCSKRPSSHCDHFTTAMRPSVHSEEQNYEGYVIYTSDVKSSQGNDDAIGKSIHHHHHHHHPHYLVEPEARKKGRGMDDLDLIERANDDLTFNTREQMASSYHHQACVHLSPSLSPCLDRKLPNGDVTTLARSASQSSAGTVDKVAGRRDKEPALREQQCSLYLAVPPSSPPPSYVRMRTTVKHHVAGTVKRTVPYKDFLVLELDCKQWLALGVLLLVAAALGVGVGVPLALELRSSRLLEARLQVVRRILREVPLIDGHNDLPWNLRKFLHNQLSKFPFHEDLRQLEPWSGSPWSHTDLHRLRQGMVGAQFWSAYVPCGSQYLDSVQLTLEQIDVIRRLVDKYPNHMKLVTTAEGIEEAHKSNRVASLIGVEGGHSLGSSLAVLRMFYQLGARYMTLTHTCNTPWADSSLADEPSENLPMDFIEHGGLSSFGKVSRSLLAFNHTILRWDEGELIREMNRLGMMVDLSHVSVQTMLDAVEVSKAPVIFSHSSALALCNSSRNVPDHVLSKLAINGGIVMVSFYNNFLSCSDTATLHDVIAHINHIRALAGVNHVGLGAGYDGINLTPTGLEDVSRYPMLLAELARDRLWSSSDIKKLAGGNLVRVFTEVEKVRDDWSAVGPTEDWISLEDLDGKTYCRYPGT</sequence>
<keyword evidence="1" id="KW-0862">Zinc</keyword>
<dbReference type="PANTHER" id="PTHR10443:SF21">
    <property type="entry name" value="DIPEPTIDASE"/>
    <property type="match status" value="1"/>
</dbReference>
<feature type="transmembrane region" description="Helical" evidence="3">
    <location>
        <begin position="222"/>
        <end position="245"/>
    </location>
</feature>
<name>A0A7R9E2D3_9NEOP</name>
<keyword evidence="1" id="KW-1015">Disulfide bond</keyword>
<dbReference type="Pfam" id="PF01244">
    <property type="entry name" value="Peptidase_M19"/>
    <property type="match status" value="2"/>
</dbReference>